<evidence type="ECO:0000313" key="2">
    <source>
        <dbReference type="EMBL" id="KAE9108318.1"/>
    </source>
</evidence>
<dbReference type="AlphaFoldDB" id="A0A6A3W982"/>
<feature type="chain" id="PRO_5036166441" evidence="1">
    <location>
        <begin position="18"/>
        <end position="52"/>
    </location>
</feature>
<dbReference type="EMBL" id="QXFX01000652">
    <property type="protein sequence ID" value="KAE9108318.1"/>
    <property type="molecule type" value="Genomic_DNA"/>
</dbReference>
<accession>A0A6A3W982</accession>
<proteinExistence type="predicted"/>
<feature type="signal peptide" evidence="1">
    <location>
        <begin position="1"/>
        <end position="17"/>
    </location>
</feature>
<comment type="caution">
    <text evidence="3">The sequence shown here is derived from an EMBL/GenBank/DDBJ whole genome shotgun (WGS) entry which is preliminary data.</text>
</comment>
<dbReference type="Proteomes" id="UP000488956">
    <property type="component" value="Unassembled WGS sequence"/>
</dbReference>
<protein>
    <submittedName>
        <fullName evidence="3">Uncharacterized protein</fullName>
    </submittedName>
</protein>
<evidence type="ECO:0000313" key="4">
    <source>
        <dbReference type="EMBL" id="KAE9229179.1"/>
    </source>
</evidence>
<gene>
    <name evidence="4" type="ORF">PF002_g13382</name>
    <name evidence="3" type="ORF">PF005_g22993</name>
    <name evidence="2" type="ORF">PF010_g11955</name>
</gene>
<evidence type="ECO:0000313" key="6">
    <source>
        <dbReference type="Proteomes" id="UP000440367"/>
    </source>
</evidence>
<organism evidence="3 5">
    <name type="scientific">Phytophthora fragariae</name>
    <dbReference type="NCBI Taxonomy" id="53985"/>
    <lineage>
        <taxon>Eukaryota</taxon>
        <taxon>Sar</taxon>
        <taxon>Stramenopiles</taxon>
        <taxon>Oomycota</taxon>
        <taxon>Peronosporomycetes</taxon>
        <taxon>Peronosporales</taxon>
        <taxon>Peronosporaceae</taxon>
        <taxon>Phytophthora</taxon>
    </lineage>
</organism>
<dbReference type="EMBL" id="QXGB01002134">
    <property type="protein sequence ID" value="KAE9181134.1"/>
    <property type="molecule type" value="Genomic_DNA"/>
</dbReference>
<evidence type="ECO:0000313" key="7">
    <source>
        <dbReference type="Proteomes" id="UP000488956"/>
    </source>
</evidence>
<dbReference type="Proteomes" id="UP000440367">
    <property type="component" value="Unassembled WGS sequence"/>
</dbReference>
<evidence type="ECO:0000313" key="3">
    <source>
        <dbReference type="EMBL" id="KAE9181134.1"/>
    </source>
</evidence>
<dbReference type="Proteomes" id="UP000433483">
    <property type="component" value="Unassembled WGS sequence"/>
</dbReference>
<evidence type="ECO:0000256" key="1">
    <source>
        <dbReference type="SAM" id="SignalP"/>
    </source>
</evidence>
<sequence length="52" mass="5805">MVTWAWTAATWSTTSRTSLVCLRCPRATTQRRGCWSASAPVSATQRRTAWTS</sequence>
<dbReference type="EMBL" id="QXGD01000674">
    <property type="protein sequence ID" value="KAE9229179.1"/>
    <property type="molecule type" value="Genomic_DNA"/>
</dbReference>
<name>A0A6A3W982_9STRA</name>
<keyword evidence="1" id="KW-0732">Signal</keyword>
<reference evidence="5 6" key="1">
    <citation type="submission" date="2018-08" db="EMBL/GenBank/DDBJ databases">
        <title>Genomic investigation of the strawberry pathogen Phytophthora fragariae indicates pathogenicity is determined by transcriptional variation in three key races.</title>
        <authorList>
            <person name="Adams T.M."/>
            <person name="Armitage A.D."/>
            <person name="Sobczyk M.K."/>
            <person name="Bates H.J."/>
            <person name="Dunwell J.M."/>
            <person name="Nellist C.F."/>
            <person name="Harrison R.J."/>
        </authorList>
    </citation>
    <scope>NUCLEOTIDE SEQUENCE [LARGE SCALE GENOMIC DNA]</scope>
    <source>
        <strain evidence="4 6">BC-1</strain>
        <strain evidence="3 5">NOV-27</strain>
        <strain evidence="2 7">ONT-3</strain>
    </source>
</reference>
<evidence type="ECO:0000313" key="5">
    <source>
        <dbReference type="Proteomes" id="UP000433483"/>
    </source>
</evidence>
<keyword evidence="5" id="KW-1185">Reference proteome</keyword>